<protein>
    <recommendedName>
        <fullName evidence="2">Phosphate-selective porin O and P</fullName>
    </recommendedName>
</protein>
<sequence>MKKIIFMTFILACLTGKIHAQESREKGKFTPDTPIWEELTNMKKKTDKFNLSLYMRGGFDTHFQRGFQEGKFRMNDLRIEAKGNINHWLSYHYRQRLNRSNDGSNREDNLPASLDYAYIGVKLNQRISLILGKQTAYYGGIEFDQNPIEVYEFSDIGANIECFLTGVNVSYQLTPKHEINLQLLNNRNASFRETYGVVVGENGEMPDLKDSKLPLVYNINWNANYNNIVKTRYSAAILSETKGHRMYYYALGNELNLNKWHAFVDFMYSKEGIDRTGVITGIVGRPQGYNMTDVSYLSLLAQCNYRFLPQWHVFVKGMYETASVDKNSEYASKGKYRTSWGYLGGIEFYPMKSNLHFFLTYVGRTYDFTSKAMAKGQKNYDTHRISVGFIWKMPVF</sequence>
<dbReference type="InterPro" id="IPR010870">
    <property type="entry name" value="Porin_O/P"/>
</dbReference>
<dbReference type="SUPFAM" id="SSF56935">
    <property type="entry name" value="Porins"/>
    <property type="match status" value="1"/>
</dbReference>
<accession>J9GC95</accession>
<reference evidence="1" key="1">
    <citation type="journal article" date="2012" name="PLoS ONE">
        <title>Gene sets for utilization of primary and secondary nutrition supplies in the distal gut of endangered iberian lynx.</title>
        <authorList>
            <person name="Alcaide M."/>
            <person name="Messina E."/>
            <person name="Richter M."/>
            <person name="Bargiela R."/>
            <person name="Peplies J."/>
            <person name="Huws S.A."/>
            <person name="Newbold C.J."/>
            <person name="Golyshin P.N."/>
            <person name="Simon M.A."/>
            <person name="Lopez G."/>
            <person name="Yakimov M.M."/>
            <person name="Ferrer M."/>
        </authorList>
    </citation>
    <scope>NUCLEOTIDE SEQUENCE</scope>
</reference>
<comment type="caution">
    <text evidence="1">The sequence shown here is derived from an EMBL/GenBank/DDBJ whole genome shotgun (WGS) entry which is preliminary data.</text>
</comment>
<dbReference type="AlphaFoldDB" id="J9GC95"/>
<name>J9GC95_9ZZZZ</name>
<evidence type="ECO:0000313" key="1">
    <source>
        <dbReference type="EMBL" id="EJX04484.1"/>
    </source>
</evidence>
<dbReference type="EMBL" id="AMCI01001792">
    <property type="protein sequence ID" value="EJX04484.1"/>
    <property type="molecule type" value="Genomic_DNA"/>
</dbReference>
<evidence type="ECO:0008006" key="2">
    <source>
        <dbReference type="Google" id="ProtNLM"/>
    </source>
</evidence>
<gene>
    <name evidence="1" type="ORF">EVA_07410</name>
</gene>
<dbReference type="Pfam" id="PF07396">
    <property type="entry name" value="Porin_O_P"/>
    <property type="match status" value="1"/>
</dbReference>
<proteinExistence type="predicted"/>
<organism evidence="1">
    <name type="scientific">gut metagenome</name>
    <dbReference type="NCBI Taxonomy" id="749906"/>
    <lineage>
        <taxon>unclassified sequences</taxon>
        <taxon>metagenomes</taxon>
        <taxon>organismal metagenomes</taxon>
    </lineage>
</organism>